<dbReference type="Gene3D" id="3.40.50.300">
    <property type="entry name" value="P-loop containing nucleotide triphosphate hydrolases"/>
    <property type="match status" value="1"/>
</dbReference>
<keyword evidence="14" id="KW-0472">Membrane</keyword>
<keyword evidence="15" id="KW-0829">Tyrosine-protein kinase</keyword>
<dbReference type="Pfam" id="PF02706">
    <property type="entry name" value="Wzz"/>
    <property type="match status" value="1"/>
</dbReference>
<evidence type="ECO:0000256" key="10">
    <source>
        <dbReference type="ARBA" id="ARBA00022741"/>
    </source>
</evidence>
<comment type="similarity">
    <text evidence="4">Belongs to the etk/wzc family.</text>
</comment>
<dbReference type="InterPro" id="IPR027417">
    <property type="entry name" value="P-loop_NTPase"/>
</dbReference>
<dbReference type="InterPro" id="IPR005702">
    <property type="entry name" value="Wzc-like_C"/>
</dbReference>
<evidence type="ECO:0000256" key="4">
    <source>
        <dbReference type="ARBA" id="ARBA00008883"/>
    </source>
</evidence>
<dbReference type="Proteomes" id="UP001501468">
    <property type="component" value="Unassembled WGS sequence"/>
</dbReference>
<dbReference type="NCBIfam" id="TIGR01007">
    <property type="entry name" value="eps_fam"/>
    <property type="match status" value="1"/>
</dbReference>
<feature type="domain" description="Polysaccharide chain length determinant N-terminal" evidence="17">
    <location>
        <begin position="3"/>
        <end position="88"/>
    </location>
</feature>
<comment type="similarity">
    <text evidence="3">Belongs to the CpsD/CapB family.</text>
</comment>
<keyword evidence="6" id="KW-1003">Cell membrane</keyword>
<keyword evidence="12" id="KW-0067">ATP-binding</keyword>
<evidence type="ECO:0000256" key="14">
    <source>
        <dbReference type="ARBA" id="ARBA00023136"/>
    </source>
</evidence>
<comment type="subcellular location">
    <subcellularLocation>
        <location evidence="1">Cell inner membrane</location>
        <topology evidence="1">Multi-pass membrane protein</topology>
    </subcellularLocation>
</comment>
<proteinExistence type="inferred from homology"/>
<dbReference type="PANTHER" id="PTHR32309">
    <property type="entry name" value="TYROSINE-PROTEIN KINASE"/>
    <property type="match status" value="1"/>
</dbReference>
<evidence type="ECO:0000256" key="5">
    <source>
        <dbReference type="ARBA" id="ARBA00011903"/>
    </source>
</evidence>
<dbReference type="Pfam" id="PF13614">
    <property type="entry name" value="AAA_31"/>
    <property type="match status" value="1"/>
</dbReference>
<evidence type="ECO:0000256" key="3">
    <source>
        <dbReference type="ARBA" id="ARBA00007316"/>
    </source>
</evidence>
<accession>A0ABP7DY49</accession>
<keyword evidence="8" id="KW-0808">Transferase</keyword>
<dbReference type="InterPro" id="IPR003856">
    <property type="entry name" value="LPS_length_determ_N"/>
</dbReference>
<evidence type="ECO:0000313" key="20">
    <source>
        <dbReference type="Proteomes" id="UP001501468"/>
    </source>
</evidence>
<evidence type="ECO:0000259" key="17">
    <source>
        <dbReference type="Pfam" id="PF02706"/>
    </source>
</evidence>
<evidence type="ECO:0000256" key="6">
    <source>
        <dbReference type="ARBA" id="ARBA00022475"/>
    </source>
</evidence>
<keyword evidence="20" id="KW-1185">Reference proteome</keyword>
<gene>
    <name evidence="19" type="ORF">GCM10022399_30690</name>
</gene>
<keyword evidence="10" id="KW-0547">Nucleotide-binding</keyword>
<dbReference type="PANTHER" id="PTHR32309:SF13">
    <property type="entry name" value="FERRIC ENTEROBACTIN TRANSPORT PROTEIN FEPE"/>
    <property type="match status" value="1"/>
</dbReference>
<reference evidence="20" key="1">
    <citation type="journal article" date="2019" name="Int. J. Syst. Evol. Microbiol.">
        <title>The Global Catalogue of Microorganisms (GCM) 10K type strain sequencing project: providing services to taxonomists for standard genome sequencing and annotation.</title>
        <authorList>
            <consortium name="The Broad Institute Genomics Platform"/>
            <consortium name="The Broad Institute Genome Sequencing Center for Infectious Disease"/>
            <person name="Wu L."/>
            <person name="Ma J."/>
        </authorList>
    </citation>
    <scope>NUCLEOTIDE SEQUENCE [LARGE SCALE GENOMIC DNA]</scope>
    <source>
        <strain evidence="20">JCM 17125</strain>
    </source>
</reference>
<keyword evidence="7" id="KW-0997">Cell inner membrane</keyword>
<comment type="catalytic activity">
    <reaction evidence="16">
        <text>L-tyrosyl-[protein] + ATP = O-phospho-L-tyrosyl-[protein] + ADP + H(+)</text>
        <dbReference type="Rhea" id="RHEA:10596"/>
        <dbReference type="Rhea" id="RHEA-COMP:10136"/>
        <dbReference type="Rhea" id="RHEA-COMP:20101"/>
        <dbReference type="ChEBI" id="CHEBI:15378"/>
        <dbReference type="ChEBI" id="CHEBI:30616"/>
        <dbReference type="ChEBI" id="CHEBI:46858"/>
        <dbReference type="ChEBI" id="CHEBI:61978"/>
        <dbReference type="ChEBI" id="CHEBI:456216"/>
        <dbReference type="EC" id="2.7.10.2"/>
    </reaction>
</comment>
<evidence type="ECO:0000256" key="12">
    <source>
        <dbReference type="ARBA" id="ARBA00022840"/>
    </source>
</evidence>
<evidence type="ECO:0000256" key="13">
    <source>
        <dbReference type="ARBA" id="ARBA00022989"/>
    </source>
</evidence>
<dbReference type="EMBL" id="BAABDC010000005">
    <property type="protein sequence ID" value="GAA3711773.1"/>
    <property type="molecule type" value="Genomic_DNA"/>
</dbReference>
<evidence type="ECO:0000313" key="19">
    <source>
        <dbReference type="EMBL" id="GAA3711773.1"/>
    </source>
</evidence>
<comment type="similarity">
    <text evidence="2">Belongs to the CpsC/CapA family.</text>
</comment>
<comment type="caution">
    <text evidence="19">The sequence shown here is derived from an EMBL/GenBank/DDBJ whole genome shotgun (WGS) entry which is preliminary data.</text>
</comment>
<name>A0ABP7DY49_9MICO</name>
<sequence length="474" mass="50114">MTFREFLGVLGARWRIIALSLLAVVAAAAVQTMLTPAVYSSSSKIYLRATQPASASTDNKVATYAVQASDLATYLDVLTSPSVTEPLRSRLGLPASYPLSVSGEVSPTSNMMTITATGGDPQLVARVASEVGPVLAEVATKKFSPLLAANGQSVEATTITPAEVPGEPTSPNARRNLALGGLLGLALGIGLALLRHTLDTKVRSANDIKALSSRPILGDLPMVKAVKGGLLSLESDPHGRHAESIRRLRTNILFVDVTTGGHSFVITSSVPGEGKTTTTINLALAMADAGSKVLLIDGDLRNPSVASTMGLDGSFGLTTLLLGQAEPEDVVQRWRETNLHVLPAGPVPPNPSELLGSEPMEVLFGKLSHDYDFILVDSPPVVPVIDAVLINKLTHGLIMVVGAERTKKRDLASAVQSLETVDAPVAGFALNMVTSGSSTTHRYGYYGYNRDADVKLSRREKRERAKHEPARHEA</sequence>
<organism evidence="19 20">
    <name type="scientific">Terrabacter ginsenosidimutans</name>
    <dbReference type="NCBI Taxonomy" id="490575"/>
    <lineage>
        <taxon>Bacteria</taxon>
        <taxon>Bacillati</taxon>
        <taxon>Actinomycetota</taxon>
        <taxon>Actinomycetes</taxon>
        <taxon>Micrococcales</taxon>
        <taxon>Intrasporangiaceae</taxon>
        <taxon>Terrabacter</taxon>
    </lineage>
</organism>
<evidence type="ECO:0000256" key="11">
    <source>
        <dbReference type="ARBA" id="ARBA00022777"/>
    </source>
</evidence>
<evidence type="ECO:0000256" key="1">
    <source>
        <dbReference type="ARBA" id="ARBA00004429"/>
    </source>
</evidence>
<dbReference type="InterPro" id="IPR025669">
    <property type="entry name" value="AAA_dom"/>
</dbReference>
<evidence type="ECO:0000259" key="18">
    <source>
        <dbReference type="Pfam" id="PF13614"/>
    </source>
</evidence>
<dbReference type="InterPro" id="IPR050445">
    <property type="entry name" value="Bact_polysacc_biosynth/exp"/>
</dbReference>
<evidence type="ECO:0000256" key="16">
    <source>
        <dbReference type="ARBA" id="ARBA00051245"/>
    </source>
</evidence>
<evidence type="ECO:0000256" key="8">
    <source>
        <dbReference type="ARBA" id="ARBA00022679"/>
    </source>
</evidence>
<dbReference type="SUPFAM" id="SSF52540">
    <property type="entry name" value="P-loop containing nucleoside triphosphate hydrolases"/>
    <property type="match status" value="1"/>
</dbReference>
<dbReference type="CDD" id="cd05387">
    <property type="entry name" value="BY-kinase"/>
    <property type="match status" value="1"/>
</dbReference>
<keyword evidence="9" id="KW-0812">Transmembrane</keyword>
<keyword evidence="11" id="KW-0418">Kinase</keyword>
<dbReference type="EC" id="2.7.10.2" evidence="5"/>
<keyword evidence="13" id="KW-1133">Transmembrane helix</keyword>
<feature type="domain" description="AAA" evidence="18">
    <location>
        <begin position="272"/>
        <end position="387"/>
    </location>
</feature>
<evidence type="ECO:0000256" key="7">
    <source>
        <dbReference type="ARBA" id="ARBA00022519"/>
    </source>
</evidence>
<dbReference type="RefSeq" id="WP_344948389.1">
    <property type="nucleotide sequence ID" value="NZ_BAABDC010000005.1"/>
</dbReference>
<protein>
    <recommendedName>
        <fullName evidence="5">non-specific protein-tyrosine kinase</fullName>
        <ecNumber evidence="5">2.7.10.2</ecNumber>
    </recommendedName>
</protein>
<evidence type="ECO:0000256" key="2">
    <source>
        <dbReference type="ARBA" id="ARBA00006683"/>
    </source>
</evidence>
<evidence type="ECO:0000256" key="9">
    <source>
        <dbReference type="ARBA" id="ARBA00022692"/>
    </source>
</evidence>
<evidence type="ECO:0000256" key="15">
    <source>
        <dbReference type="ARBA" id="ARBA00023137"/>
    </source>
</evidence>